<keyword evidence="8" id="KW-1185">Reference proteome</keyword>
<evidence type="ECO:0000313" key="7">
    <source>
        <dbReference type="EMBL" id="QCF25209.1"/>
    </source>
</evidence>
<dbReference type="Proteomes" id="UP000298049">
    <property type="component" value="Chromosome"/>
</dbReference>
<name>A0A4P7XE61_9ALTE</name>
<organism evidence="7 8">
    <name type="scientific">Hydrocarboniclastica marina</name>
    <dbReference type="NCBI Taxonomy" id="2259620"/>
    <lineage>
        <taxon>Bacteria</taxon>
        <taxon>Pseudomonadati</taxon>
        <taxon>Pseudomonadota</taxon>
        <taxon>Gammaproteobacteria</taxon>
        <taxon>Alteromonadales</taxon>
        <taxon>Alteromonadaceae</taxon>
        <taxon>Hydrocarboniclastica</taxon>
    </lineage>
</organism>
<dbReference type="InterPro" id="IPR017039">
    <property type="entry name" value="Virul_fac_BrkB"/>
</dbReference>
<keyword evidence="3 6" id="KW-0812">Transmembrane</keyword>
<dbReference type="PANTHER" id="PTHR30213">
    <property type="entry name" value="INNER MEMBRANE PROTEIN YHJD"/>
    <property type="match status" value="1"/>
</dbReference>
<feature type="transmembrane region" description="Helical" evidence="6">
    <location>
        <begin position="194"/>
        <end position="214"/>
    </location>
</feature>
<evidence type="ECO:0000256" key="5">
    <source>
        <dbReference type="ARBA" id="ARBA00023136"/>
    </source>
</evidence>
<evidence type="ECO:0000256" key="4">
    <source>
        <dbReference type="ARBA" id="ARBA00022989"/>
    </source>
</evidence>
<keyword evidence="4 6" id="KW-1133">Transmembrane helix</keyword>
<dbReference type="EMBL" id="CP031093">
    <property type="protein sequence ID" value="QCF25209.1"/>
    <property type="molecule type" value="Genomic_DNA"/>
</dbReference>
<dbReference type="KEGG" id="hmi:soil367_04285"/>
<feature type="transmembrane region" description="Helical" evidence="6">
    <location>
        <begin position="40"/>
        <end position="66"/>
    </location>
</feature>
<evidence type="ECO:0000256" key="1">
    <source>
        <dbReference type="ARBA" id="ARBA00004651"/>
    </source>
</evidence>
<evidence type="ECO:0000256" key="6">
    <source>
        <dbReference type="SAM" id="Phobius"/>
    </source>
</evidence>
<dbReference type="PANTHER" id="PTHR30213:SF0">
    <property type="entry name" value="UPF0761 MEMBRANE PROTEIN YIHY"/>
    <property type="match status" value="1"/>
</dbReference>
<accession>A0A4P7XE61</accession>
<feature type="transmembrane region" description="Helical" evidence="6">
    <location>
        <begin position="260"/>
        <end position="282"/>
    </location>
</feature>
<evidence type="ECO:0000256" key="3">
    <source>
        <dbReference type="ARBA" id="ARBA00022692"/>
    </source>
</evidence>
<comment type="subcellular location">
    <subcellularLocation>
        <location evidence="1">Cell membrane</location>
        <topology evidence="1">Multi-pass membrane protein</topology>
    </subcellularLocation>
</comment>
<gene>
    <name evidence="7" type="ORF">soil367_04285</name>
</gene>
<keyword evidence="2" id="KW-1003">Cell membrane</keyword>
<sequence>MNDTSASHRGRLATGPRQFDRAGWRDILLRVKQELSEDNIGLIAAGVAFYFLLAIFPMVAAFLSIYGLVFDPAEAQQQISSLAGILPGDARELLTQQTRQLTSGSNSALGFSAALSLLIALWSARQGTSAMTVALNIVYEEEDQRSFVRQAAFTFLLTLVLIIFFIFSLALIAAVPVVLSFLGLGRVAEIALNFLRWPLLGVVAVLALSMLYRYCPDRTPAKWRWLAPGATLAVVLWLISSGLFSWYVTSFGNYNEMYGSVGAVIILLFWFYLTAYIFLLGAELNAEMEHQTREDSTTGFDLPMGERGAYVADNLGEKP</sequence>
<dbReference type="NCBIfam" id="TIGR00765">
    <property type="entry name" value="yihY_not_rbn"/>
    <property type="match status" value="1"/>
</dbReference>
<evidence type="ECO:0000256" key="2">
    <source>
        <dbReference type="ARBA" id="ARBA00022475"/>
    </source>
</evidence>
<dbReference type="RefSeq" id="WP_136547228.1">
    <property type="nucleotide sequence ID" value="NZ_CP031093.1"/>
</dbReference>
<feature type="transmembrane region" description="Helical" evidence="6">
    <location>
        <begin position="155"/>
        <end position="182"/>
    </location>
</feature>
<dbReference type="OrthoDB" id="9781030at2"/>
<feature type="transmembrane region" description="Helical" evidence="6">
    <location>
        <begin position="226"/>
        <end position="248"/>
    </location>
</feature>
<keyword evidence="5 6" id="KW-0472">Membrane</keyword>
<reference evidence="7 8" key="1">
    <citation type="submission" date="2018-07" db="EMBL/GenBank/DDBJ databases">
        <title>Marsedoiliclastica nanhaica gen. nov. sp. nov., a novel marine hydrocarbonoclastic bacterium isolated from an in-situ enriched hydrocarbon-degrading consortium in deep-sea sediment.</title>
        <authorList>
            <person name="Dong C."/>
            <person name="Ma T."/>
            <person name="Liu R."/>
            <person name="Shao Z."/>
        </authorList>
    </citation>
    <scope>NUCLEOTIDE SEQUENCE [LARGE SCALE GENOMIC DNA]</scope>
    <source>
        <strain evidence="8">soil36-7</strain>
    </source>
</reference>
<dbReference type="GO" id="GO:0005886">
    <property type="term" value="C:plasma membrane"/>
    <property type="evidence" value="ECO:0007669"/>
    <property type="project" value="UniProtKB-SubCell"/>
</dbReference>
<dbReference type="AlphaFoldDB" id="A0A4P7XE61"/>
<dbReference type="PIRSF" id="PIRSF035875">
    <property type="entry name" value="RNase_BN"/>
    <property type="match status" value="1"/>
</dbReference>
<protein>
    <submittedName>
        <fullName evidence="7">YihY/virulence factor BrkB family protein</fullName>
    </submittedName>
</protein>
<evidence type="ECO:0000313" key="8">
    <source>
        <dbReference type="Proteomes" id="UP000298049"/>
    </source>
</evidence>
<proteinExistence type="predicted"/>
<dbReference type="Pfam" id="PF03631">
    <property type="entry name" value="Virul_fac_BrkB"/>
    <property type="match status" value="1"/>
</dbReference>
<feature type="transmembrane region" description="Helical" evidence="6">
    <location>
        <begin position="107"/>
        <end position="124"/>
    </location>
</feature>